<organism evidence="1 2">
    <name type="scientific">Hymenobacter algoricola</name>
    <dbReference type="NCBI Taxonomy" id="486267"/>
    <lineage>
        <taxon>Bacteria</taxon>
        <taxon>Pseudomonadati</taxon>
        <taxon>Bacteroidota</taxon>
        <taxon>Cytophagia</taxon>
        <taxon>Cytophagales</taxon>
        <taxon>Hymenobacteraceae</taxon>
        <taxon>Hymenobacter</taxon>
    </lineage>
</organism>
<evidence type="ECO:0000313" key="2">
    <source>
        <dbReference type="Proteomes" id="UP001499909"/>
    </source>
</evidence>
<gene>
    <name evidence="1" type="ORF">GCM10022406_12230</name>
</gene>
<dbReference type="EMBL" id="BAABDH010000020">
    <property type="protein sequence ID" value="GAA3928159.1"/>
    <property type="molecule type" value="Genomic_DNA"/>
</dbReference>
<sequence>MNSELLLQVQDSFSLTGLGVLLVAAGPQPGLAELDLHTVWEVQLVFPDGRQEVATASVEEITRPADTPDAEATPVRALLLTHENAAAVAVGTRVYRCARPTK</sequence>
<comment type="caution">
    <text evidence="1">The sequence shown here is derived from an EMBL/GenBank/DDBJ whole genome shotgun (WGS) entry which is preliminary data.</text>
</comment>
<name>A0ABP7MSV9_9BACT</name>
<protein>
    <submittedName>
        <fullName evidence="1">Uncharacterized protein</fullName>
    </submittedName>
</protein>
<proteinExistence type="predicted"/>
<dbReference type="Proteomes" id="UP001499909">
    <property type="component" value="Unassembled WGS sequence"/>
</dbReference>
<dbReference type="RefSeq" id="WP_345111529.1">
    <property type="nucleotide sequence ID" value="NZ_BAABDH010000020.1"/>
</dbReference>
<evidence type="ECO:0000313" key="1">
    <source>
        <dbReference type="EMBL" id="GAA3928159.1"/>
    </source>
</evidence>
<reference evidence="2" key="1">
    <citation type="journal article" date="2019" name="Int. J. Syst. Evol. Microbiol.">
        <title>The Global Catalogue of Microorganisms (GCM) 10K type strain sequencing project: providing services to taxonomists for standard genome sequencing and annotation.</title>
        <authorList>
            <consortium name="The Broad Institute Genomics Platform"/>
            <consortium name="The Broad Institute Genome Sequencing Center for Infectious Disease"/>
            <person name="Wu L."/>
            <person name="Ma J."/>
        </authorList>
    </citation>
    <scope>NUCLEOTIDE SEQUENCE [LARGE SCALE GENOMIC DNA]</scope>
    <source>
        <strain evidence="2">JCM 17214</strain>
    </source>
</reference>
<keyword evidence="2" id="KW-1185">Reference proteome</keyword>
<accession>A0ABP7MSV9</accession>